<organism evidence="1 2">
    <name type="scientific">Schistosoma margrebowiei</name>
    <dbReference type="NCBI Taxonomy" id="48269"/>
    <lineage>
        <taxon>Eukaryota</taxon>
        <taxon>Metazoa</taxon>
        <taxon>Spiralia</taxon>
        <taxon>Lophotrochozoa</taxon>
        <taxon>Platyhelminthes</taxon>
        <taxon>Trematoda</taxon>
        <taxon>Digenea</taxon>
        <taxon>Strigeidida</taxon>
        <taxon>Schistosomatoidea</taxon>
        <taxon>Schistosomatidae</taxon>
        <taxon>Schistosoma</taxon>
    </lineage>
</organism>
<evidence type="ECO:0000313" key="1">
    <source>
        <dbReference type="EMBL" id="VDO80518.1"/>
    </source>
</evidence>
<sequence>MRCLEFAEFTYHRGDELPPVTGISMESFGKSMVQILDTNDLSTQNQHVDQIQFQELSDSTRISVANIEHNLDHIVYTQYAA</sequence>
<gene>
    <name evidence="1" type="ORF">SMRZ_LOCUS8261</name>
</gene>
<dbReference type="Proteomes" id="UP000277204">
    <property type="component" value="Unassembled WGS sequence"/>
</dbReference>
<evidence type="ECO:0000313" key="2">
    <source>
        <dbReference type="Proteomes" id="UP000277204"/>
    </source>
</evidence>
<accession>A0A183LWT3</accession>
<name>A0A183LWT3_9TREM</name>
<reference evidence="1 2" key="1">
    <citation type="submission" date="2018-11" db="EMBL/GenBank/DDBJ databases">
        <authorList>
            <consortium name="Pathogen Informatics"/>
        </authorList>
    </citation>
    <scope>NUCLEOTIDE SEQUENCE [LARGE SCALE GENOMIC DNA]</scope>
    <source>
        <strain evidence="1 2">Zambia</strain>
    </source>
</reference>
<dbReference type="AlphaFoldDB" id="A0A183LWT3"/>
<keyword evidence="2" id="KW-1185">Reference proteome</keyword>
<dbReference type="EMBL" id="UZAI01003535">
    <property type="protein sequence ID" value="VDO80518.1"/>
    <property type="molecule type" value="Genomic_DNA"/>
</dbReference>
<proteinExistence type="predicted"/>
<protein>
    <submittedName>
        <fullName evidence="1">Uncharacterized protein</fullName>
    </submittedName>
</protein>